<keyword evidence="1" id="KW-0812">Transmembrane</keyword>
<dbReference type="Proteomes" id="UP000054107">
    <property type="component" value="Unassembled WGS sequence"/>
</dbReference>
<evidence type="ECO:0000256" key="1">
    <source>
        <dbReference type="SAM" id="Phobius"/>
    </source>
</evidence>
<keyword evidence="3" id="KW-1185">Reference proteome</keyword>
<dbReference type="OrthoDB" id="2244150at2759"/>
<dbReference type="AlphaFoldDB" id="A0A0B7NHA8"/>
<sequence length="190" mass="20633">MSLSVTAKDALTTSQILDNLGNCNNIKVGSNKYQLYCLSTTDMNGSCILLSSRYMINDTIICSTVTSQSFLEKLYKDTANFCTINCFDPRAQVQVSATPAYSYSYSYTYSYSQSYSYETPVPTTTAATRTVSTAIAASTGSDMSVSAPSGSRSVSPLPTNRSSKMCPNLLITFMIILAIVSMFTRKILTS</sequence>
<name>A0A0B7NHA8_9FUNG</name>
<protein>
    <submittedName>
        <fullName evidence="2">Uncharacterized protein</fullName>
    </submittedName>
</protein>
<proteinExistence type="predicted"/>
<feature type="transmembrane region" description="Helical" evidence="1">
    <location>
        <begin position="169"/>
        <end position="188"/>
    </location>
</feature>
<gene>
    <name evidence="2" type="primary">PARPA_11096.1 scaffold 42800</name>
</gene>
<evidence type="ECO:0000313" key="2">
    <source>
        <dbReference type="EMBL" id="CEP16817.1"/>
    </source>
</evidence>
<organism evidence="2 3">
    <name type="scientific">Parasitella parasitica</name>
    <dbReference type="NCBI Taxonomy" id="35722"/>
    <lineage>
        <taxon>Eukaryota</taxon>
        <taxon>Fungi</taxon>
        <taxon>Fungi incertae sedis</taxon>
        <taxon>Mucoromycota</taxon>
        <taxon>Mucoromycotina</taxon>
        <taxon>Mucoromycetes</taxon>
        <taxon>Mucorales</taxon>
        <taxon>Mucorineae</taxon>
        <taxon>Mucoraceae</taxon>
        <taxon>Parasitella</taxon>
    </lineage>
</organism>
<reference evidence="2 3" key="1">
    <citation type="submission" date="2014-09" db="EMBL/GenBank/DDBJ databases">
        <authorList>
            <person name="Ellenberger Sabrina"/>
        </authorList>
    </citation>
    <scope>NUCLEOTIDE SEQUENCE [LARGE SCALE GENOMIC DNA]</scope>
    <source>
        <strain evidence="2 3">CBS 412.66</strain>
    </source>
</reference>
<evidence type="ECO:0000313" key="3">
    <source>
        <dbReference type="Proteomes" id="UP000054107"/>
    </source>
</evidence>
<dbReference type="EMBL" id="LN733372">
    <property type="protein sequence ID" value="CEP16817.1"/>
    <property type="molecule type" value="Genomic_DNA"/>
</dbReference>
<keyword evidence="1" id="KW-0472">Membrane</keyword>
<accession>A0A0B7NHA8</accession>
<keyword evidence="1" id="KW-1133">Transmembrane helix</keyword>